<keyword evidence="2" id="KW-1185">Reference proteome</keyword>
<proteinExistence type="predicted"/>
<evidence type="ECO:0000313" key="1">
    <source>
        <dbReference type="EMBL" id="TGY76920.1"/>
    </source>
</evidence>
<evidence type="ECO:0000313" key="2">
    <source>
        <dbReference type="Proteomes" id="UP000306319"/>
    </source>
</evidence>
<dbReference type="Proteomes" id="UP000306319">
    <property type="component" value="Unassembled WGS sequence"/>
</dbReference>
<comment type="caution">
    <text evidence="1">The sequence shown here is derived from an EMBL/GenBank/DDBJ whole genome shotgun (WGS) entry which is preliminary data.</text>
</comment>
<protein>
    <submittedName>
        <fullName evidence="1">Transporter</fullName>
    </submittedName>
</protein>
<name>A0AC61RC55_9BACT</name>
<organism evidence="1 2">
    <name type="scientific">Lepagella muris</name>
    <dbReference type="NCBI Taxonomy" id="3032870"/>
    <lineage>
        <taxon>Bacteria</taxon>
        <taxon>Pseudomonadati</taxon>
        <taxon>Bacteroidota</taxon>
        <taxon>Bacteroidia</taxon>
        <taxon>Bacteroidales</taxon>
        <taxon>Muribaculaceae</taxon>
        <taxon>Lepagella</taxon>
    </lineage>
</organism>
<sequence length="304" mass="33534">MKTLMLPIAMVGGAVFSPWMQYLTFLSPYLIFTMLFITYCKLEIRDFRPNRFEITLLFAQIILAAVAYGLTFFWNRTLAEGVFICFFIPTATAAPVITSMLGGSISKVATYSLMCNALVAVTGPIIFAAIGEHSEISFFDSFKLILSQVFPLILMPLAIALILRYSAPDIHSKIVRMQQLSFYLWAIAIFIVVGSCVSFAIKNWTPDSTGTICLLAFGALVACLLQFKLGRVIGGKFGDKVAGGQGLGQKNTVLAVWLALAYLNPLASLAPAAYVAWQNIINSWQLMRHQSRINARRMDNSIGQ</sequence>
<reference evidence="1" key="1">
    <citation type="submission" date="2019-04" db="EMBL/GenBank/DDBJ databases">
        <title>Microbes associate with the intestines of laboratory mice.</title>
        <authorList>
            <person name="Navarre W."/>
            <person name="Wong E."/>
            <person name="Huang K."/>
            <person name="Tropini C."/>
            <person name="Ng K."/>
            <person name="Yu B."/>
        </authorList>
    </citation>
    <scope>NUCLEOTIDE SEQUENCE</scope>
    <source>
        <strain evidence="1">NM04_E33</strain>
    </source>
</reference>
<accession>A0AC61RC55</accession>
<gene>
    <name evidence="1" type="ORF">E5331_17065</name>
</gene>
<dbReference type="EMBL" id="SRYB01000034">
    <property type="protein sequence ID" value="TGY76920.1"/>
    <property type="molecule type" value="Genomic_DNA"/>
</dbReference>